<organism evidence="5 6">
    <name type="scientific">Cladophialophora psammophila CBS 110553</name>
    <dbReference type="NCBI Taxonomy" id="1182543"/>
    <lineage>
        <taxon>Eukaryota</taxon>
        <taxon>Fungi</taxon>
        <taxon>Dikarya</taxon>
        <taxon>Ascomycota</taxon>
        <taxon>Pezizomycotina</taxon>
        <taxon>Eurotiomycetes</taxon>
        <taxon>Chaetothyriomycetidae</taxon>
        <taxon>Chaetothyriales</taxon>
        <taxon>Herpotrichiellaceae</taxon>
        <taxon>Cladophialophora</taxon>
    </lineage>
</organism>
<sequence>MASVNCLPSHNTLFYNGEWNSPFESTFSETYNPGNGEIVGRVAQAGARDVDAAVQAAHLAFESWRNTPPTKRADCLLTAADALLQHAEEFAMIDALNTGNPFTAMLNDAKIAAESLRYFAGLIPMLQGETIPQGIDTFHYVPLHSARASRSGSPDSGV</sequence>
<evidence type="ECO:0000313" key="6">
    <source>
        <dbReference type="Proteomes" id="UP000019471"/>
    </source>
</evidence>
<comment type="similarity">
    <text evidence="1">Belongs to the aldehyde dehydrogenase family.</text>
</comment>
<comment type="caution">
    <text evidence="5">The sequence shown here is derived from an EMBL/GenBank/DDBJ whole genome shotgun (WGS) entry which is preliminary data.</text>
</comment>
<dbReference type="GO" id="GO:0004029">
    <property type="term" value="F:aldehyde dehydrogenase (NAD+) activity"/>
    <property type="evidence" value="ECO:0007669"/>
    <property type="project" value="UniProtKB-EC"/>
</dbReference>
<proteinExistence type="inferred from homology"/>
<evidence type="ECO:0000259" key="4">
    <source>
        <dbReference type="Pfam" id="PF00171"/>
    </source>
</evidence>
<dbReference type="Proteomes" id="UP000019471">
    <property type="component" value="Unassembled WGS sequence"/>
</dbReference>
<dbReference type="GeneID" id="19195807"/>
<dbReference type="AlphaFoldDB" id="W9WKR8"/>
<dbReference type="InterPro" id="IPR015590">
    <property type="entry name" value="Aldehyde_DH_dom"/>
</dbReference>
<dbReference type="HOGENOM" id="CLU_1669220_0_0_1"/>
<evidence type="ECO:0000256" key="1">
    <source>
        <dbReference type="ARBA" id="ARBA00009986"/>
    </source>
</evidence>
<evidence type="ECO:0000256" key="2">
    <source>
        <dbReference type="ARBA" id="ARBA00024226"/>
    </source>
</evidence>
<dbReference type="RefSeq" id="XP_007749880.1">
    <property type="nucleotide sequence ID" value="XM_007751690.1"/>
</dbReference>
<dbReference type="eggNOG" id="KOG2452">
    <property type="taxonomic scope" value="Eukaryota"/>
</dbReference>
<dbReference type="InterPro" id="IPR016161">
    <property type="entry name" value="Ald_DH/histidinol_DH"/>
</dbReference>
<dbReference type="EMBL" id="AMGX01000024">
    <property type="protein sequence ID" value="EXJ65590.1"/>
    <property type="molecule type" value="Genomic_DNA"/>
</dbReference>
<dbReference type="STRING" id="1182543.W9WKR8"/>
<dbReference type="InterPro" id="IPR016162">
    <property type="entry name" value="Ald_DH_N"/>
</dbReference>
<evidence type="ECO:0000313" key="5">
    <source>
        <dbReference type="EMBL" id="EXJ65590.1"/>
    </source>
</evidence>
<dbReference type="SUPFAM" id="SSF53720">
    <property type="entry name" value="ALDH-like"/>
    <property type="match status" value="1"/>
</dbReference>
<accession>W9WKR8</accession>
<reference evidence="5 6" key="1">
    <citation type="submission" date="2013-03" db="EMBL/GenBank/DDBJ databases">
        <title>The Genome Sequence of Cladophialophora psammophila CBS 110553.</title>
        <authorList>
            <consortium name="The Broad Institute Genomics Platform"/>
            <person name="Cuomo C."/>
            <person name="de Hoog S."/>
            <person name="Gorbushina A."/>
            <person name="Walker B."/>
            <person name="Young S.K."/>
            <person name="Zeng Q."/>
            <person name="Gargeya S."/>
            <person name="Fitzgerald M."/>
            <person name="Haas B."/>
            <person name="Abouelleil A."/>
            <person name="Allen A.W."/>
            <person name="Alvarado L."/>
            <person name="Arachchi H.M."/>
            <person name="Berlin A.M."/>
            <person name="Chapman S.B."/>
            <person name="Gainer-Dewar J."/>
            <person name="Goldberg J."/>
            <person name="Griggs A."/>
            <person name="Gujja S."/>
            <person name="Hansen M."/>
            <person name="Howarth C."/>
            <person name="Imamovic A."/>
            <person name="Ireland A."/>
            <person name="Larimer J."/>
            <person name="McCowan C."/>
            <person name="Murphy C."/>
            <person name="Pearson M."/>
            <person name="Poon T.W."/>
            <person name="Priest M."/>
            <person name="Roberts A."/>
            <person name="Saif S."/>
            <person name="Shea T."/>
            <person name="Sisk P."/>
            <person name="Sykes S."/>
            <person name="Wortman J."/>
            <person name="Nusbaum C."/>
            <person name="Birren B."/>
        </authorList>
    </citation>
    <scope>NUCLEOTIDE SEQUENCE [LARGE SCALE GENOMIC DNA]</scope>
    <source>
        <strain evidence="5 6">CBS 110553</strain>
    </source>
</reference>
<comment type="catalytic activity">
    <reaction evidence="3">
        <text>an aldehyde + NAD(+) + H2O = a carboxylate + NADH + 2 H(+)</text>
        <dbReference type="Rhea" id="RHEA:16185"/>
        <dbReference type="ChEBI" id="CHEBI:15377"/>
        <dbReference type="ChEBI" id="CHEBI:15378"/>
        <dbReference type="ChEBI" id="CHEBI:17478"/>
        <dbReference type="ChEBI" id="CHEBI:29067"/>
        <dbReference type="ChEBI" id="CHEBI:57540"/>
        <dbReference type="ChEBI" id="CHEBI:57945"/>
        <dbReference type="EC" id="1.2.1.3"/>
    </reaction>
</comment>
<evidence type="ECO:0000256" key="3">
    <source>
        <dbReference type="ARBA" id="ARBA00049194"/>
    </source>
</evidence>
<dbReference type="EC" id="1.2.1.3" evidence="2"/>
<keyword evidence="6" id="KW-1185">Reference proteome</keyword>
<dbReference type="PANTHER" id="PTHR11699">
    <property type="entry name" value="ALDEHYDE DEHYDROGENASE-RELATED"/>
    <property type="match status" value="1"/>
</dbReference>
<dbReference type="Gene3D" id="3.40.605.10">
    <property type="entry name" value="Aldehyde Dehydrogenase, Chain A, domain 1"/>
    <property type="match status" value="1"/>
</dbReference>
<protein>
    <recommendedName>
        <fullName evidence="2">aldehyde dehydrogenase (NAD(+))</fullName>
        <ecNumber evidence="2">1.2.1.3</ecNumber>
    </recommendedName>
</protein>
<name>W9WKR8_9EURO</name>
<gene>
    <name evidence="5" type="ORF">A1O5_11117</name>
</gene>
<feature type="domain" description="Aldehyde dehydrogenase" evidence="4">
    <location>
        <begin position="26"/>
        <end position="136"/>
    </location>
</feature>
<dbReference type="Pfam" id="PF00171">
    <property type="entry name" value="Aldedh"/>
    <property type="match status" value="1"/>
</dbReference>
<dbReference type="OrthoDB" id="310895at2759"/>